<organism evidence="3 4">
    <name type="scientific">Methylobacterium tardum</name>
    <dbReference type="NCBI Taxonomy" id="374432"/>
    <lineage>
        <taxon>Bacteria</taxon>
        <taxon>Pseudomonadati</taxon>
        <taxon>Pseudomonadota</taxon>
        <taxon>Alphaproteobacteria</taxon>
        <taxon>Hyphomicrobiales</taxon>
        <taxon>Methylobacteriaceae</taxon>
        <taxon>Methylobacterium</taxon>
    </lineage>
</organism>
<dbReference type="EMBL" id="BSPL01000017">
    <property type="protein sequence ID" value="GLS71643.1"/>
    <property type="molecule type" value="Genomic_DNA"/>
</dbReference>
<dbReference type="InterPro" id="IPR000518">
    <property type="entry name" value="Metalthion_fam14_prok"/>
</dbReference>
<keyword evidence="1" id="KW-0479">Metal-binding</keyword>
<evidence type="ECO:0008006" key="5">
    <source>
        <dbReference type="Google" id="ProtNLM"/>
    </source>
</evidence>
<keyword evidence="2" id="KW-0480">Metal-thiolate cluster</keyword>
<name>A0AA37TNP9_9HYPH</name>
<evidence type="ECO:0000256" key="1">
    <source>
        <dbReference type="ARBA" id="ARBA00022723"/>
    </source>
</evidence>
<proteinExistence type="predicted"/>
<dbReference type="Gene3D" id="2.30.170.10">
    <property type="match status" value="1"/>
</dbReference>
<evidence type="ECO:0000313" key="3">
    <source>
        <dbReference type="EMBL" id="GLS71643.1"/>
    </source>
</evidence>
<evidence type="ECO:0000313" key="4">
    <source>
        <dbReference type="Proteomes" id="UP001157440"/>
    </source>
</evidence>
<dbReference type="InterPro" id="IPR017854">
    <property type="entry name" value="Metalthion_dom_sf"/>
</dbReference>
<accession>A0AA37TNP9</accession>
<dbReference type="SUPFAM" id="SSF57868">
    <property type="entry name" value="Metallothionein"/>
    <property type="match status" value="1"/>
</dbReference>
<dbReference type="AlphaFoldDB" id="A0AA37TNP9"/>
<reference evidence="4" key="1">
    <citation type="journal article" date="2019" name="Int. J. Syst. Evol. Microbiol.">
        <title>The Global Catalogue of Microorganisms (GCM) 10K type strain sequencing project: providing services to taxonomists for standard genome sequencing and annotation.</title>
        <authorList>
            <consortium name="The Broad Institute Genomics Platform"/>
            <consortium name="The Broad Institute Genome Sequencing Center for Infectious Disease"/>
            <person name="Wu L."/>
            <person name="Ma J."/>
        </authorList>
    </citation>
    <scope>NUCLEOTIDE SEQUENCE [LARGE SCALE GENOMIC DNA]</scope>
    <source>
        <strain evidence="4">NBRC 103632</strain>
    </source>
</reference>
<keyword evidence="4" id="KW-1185">Reference proteome</keyword>
<dbReference type="Pfam" id="PF02069">
    <property type="entry name" value="Metallothio_Pro"/>
    <property type="match status" value="1"/>
</dbReference>
<dbReference type="GO" id="GO:0046872">
    <property type="term" value="F:metal ion binding"/>
    <property type="evidence" value="ECO:0007669"/>
    <property type="project" value="UniProtKB-KW"/>
</dbReference>
<comment type="caution">
    <text evidence="3">The sequence shown here is derived from an EMBL/GenBank/DDBJ whole genome shotgun (WGS) entry which is preliminary data.</text>
</comment>
<evidence type="ECO:0000256" key="2">
    <source>
        <dbReference type="ARBA" id="ARBA00022851"/>
    </source>
</evidence>
<sequence>MEEEIAASVDVEMVKCACQDCVCVIPVAKAVSRDGKAYCCDSCADGHTDHPGCDHAGCSCHG</sequence>
<protein>
    <recommendedName>
        <fullName evidence="5">Metallothionein</fullName>
    </recommendedName>
</protein>
<gene>
    <name evidence="3" type="ORF">GCM10007890_36560</name>
</gene>
<dbReference type="Proteomes" id="UP001157440">
    <property type="component" value="Unassembled WGS sequence"/>
</dbReference>
<dbReference type="PRINTS" id="PR00859">
    <property type="entry name" value="MTPROKARYOTE"/>
</dbReference>